<feature type="region of interest" description="Disordered" evidence="1">
    <location>
        <begin position="1"/>
        <end position="20"/>
    </location>
</feature>
<protein>
    <submittedName>
        <fullName evidence="2">Uncharacterized protein</fullName>
    </submittedName>
</protein>
<gene>
    <name evidence="2" type="ORF">C2S53_018679</name>
</gene>
<dbReference type="AlphaFoldDB" id="A0AAD4J2Q7"/>
<comment type="caution">
    <text evidence="2">The sequence shown here is derived from an EMBL/GenBank/DDBJ whole genome shotgun (WGS) entry which is preliminary data.</text>
</comment>
<dbReference type="PANTHER" id="PTHR35358:SF18">
    <property type="entry name" value="PHOSPHOLIPASE-LIKE PROTEIN-RELATED"/>
    <property type="match status" value="1"/>
</dbReference>
<name>A0AAD4J2Q7_PERFH</name>
<reference evidence="2 3" key="1">
    <citation type="journal article" date="2021" name="Nat. Commun.">
        <title>Incipient diploidization of the medicinal plant Perilla within 10,000 years.</title>
        <authorList>
            <person name="Zhang Y."/>
            <person name="Shen Q."/>
            <person name="Leng L."/>
            <person name="Zhang D."/>
            <person name="Chen S."/>
            <person name="Shi Y."/>
            <person name="Ning Z."/>
            <person name="Chen S."/>
        </authorList>
    </citation>
    <scope>NUCLEOTIDE SEQUENCE [LARGE SCALE GENOMIC DNA]</scope>
    <source>
        <strain evidence="3">cv. PC099</strain>
    </source>
</reference>
<keyword evidence="3" id="KW-1185">Reference proteome</keyword>
<dbReference type="EMBL" id="SDAM02000175">
    <property type="protein sequence ID" value="KAH6825660.1"/>
    <property type="molecule type" value="Genomic_DNA"/>
</dbReference>
<accession>A0AAD4J2Q7</accession>
<feature type="compositionally biased region" description="Polar residues" evidence="1">
    <location>
        <begin position="9"/>
        <end position="19"/>
    </location>
</feature>
<evidence type="ECO:0000256" key="1">
    <source>
        <dbReference type="SAM" id="MobiDB-lite"/>
    </source>
</evidence>
<dbReference type="Proteomes" id="UP001190926">
    <property type="component" value="Unassembled WGS sequence"/>
</dbReference>
<dbReference type="PANTHER" id="PTHR35358">
    <property type="entry name" value="OS06G0711100 PROTEIN"/>
    <property type="match status" value="1"/>
</dbReference>
<proteinExistence type="predicted"/>
<evidence type="ECO:0000313" key="3">
    <source>
        <dbReference type="Proteomes" id="UP001190926"/>
    </source>
</evidence>
<sequence>MESRKEVATGNSVENNSYGYSIPGSGDNSMIDVEGYEVQEKMAPLLKAIFSKYGDIAKESPCTKNLRSSFLQDVGSFKIHAADDIGARVHAWSNWRP</sequence>
<organism evidence="2 3">
    <name type="scientific">Perilla frutescens var. hirtella</name>
    <name type="common">Perilla citriodora</name>
    <name type="synonym">Perilla setoyensis</name>
    <dbReference type="NCBI Taxonomy" id="608512"/>
    <lineage>
        <taxon>Eukaryota</taxon>
        <taxon>Viridiplantae</taxon>
        <taxon>Streptophyta</taxon>
        <taxon>Embryophyta</taxon>
        <taxon>Tracheophyta</taxon>
        <taxon>Spermatophyta</taxon>
        <taxon>Magnoliopsida</taxon>
        <taxon>eudicotyledons</taxon>
        <taxon>Gunneridae</taxon>
        <taxon>Pentapetalae</taxon>
        <taxon>asterids</taxon>
        <taxon>lamiids</taxon>
        <taxon>Lamiales</taxon>
        <taxon>Lamiaceae</taxon>
        <taxon>Nepetoideae</taxon>
        <taxon>Elsholtzieae</taxon>
        <taxon>Perilla</taxon>
    </lineage>
</organism>
<evidence type="ECO:0000313" key="2">
    <source>
        <dbReference type="EMBL" id="KAH6825660.1"/>
    </source>
</evidence>